<feature type="transmembrane region" description="Helical" evidence="1">
    <location>
        <begin position="131"/>
        <end position="148"/>
    </location>
</feature>
<evidence type="ECO:0000313" key="2">
    <source>
        <dbReference type="EMBL" id="CUV66513.1"/>
    </source>
</evidence>
<reference evidence="2" key="1">
    <citation type="submission" date="2015-11" db="EMBL/GenBank/DDBJ databases">
        <authorList>
            <person name="Zhang Y."/>
            <person name="Guo Z."/>
        </authorList>
    </citation>
    <scope>NUCLEOTIDE SEQUENCE</scope>
    <source>
        <strain evidence="2">BN30871</strain>
    </source>
</reference>
<feature type="transmembrane region" description="Helical" evidence="1">
    <location>
        <begin position="79"/>
        <end position="103"/>
    </location>
</feature>
<feature type="transmembrane region" description="Helical" evidence="1">
    <location>
        <begin position="154"/>
        <end position="175"/>
    </location>
</feature>
<sequence>MDKVGGRMKILEVIENVFERILWDSRFFVILAVIFSMLGGMSLFIVASMDVIGVIVSVADAYISHIHPKDFHEVVVSGLIGAVDLYLMAIVLFIFGFGLYELFISDIDIAKKSASSKILEIHSLDELKDKLAKVIVMVLIVSFFQRVLHTQYAGALEMLYFSISILALSLGLYFLHKNGGH</sequence>
<feature type="transmembrane region" description="Helical" evidence="1">
    <location>
        <begin position="27"/>
        <end position="59"/>
    </location>
</feature>
<evidence type="ECO:0000256" key="1">
    <source>
        <dbReference type="SAM" id="Phobius"/>
    </source>
</evidence>
<gene>
    <name evidence="2" type="ORF">BN3087_870033</name>
</gene>
<accession>A0A0S4XRP2</accession>
<name>A0A0S4XRP2_9BACT</name>
<keyword evidence="1" id="KW-0812">Transmembrane</keyword>
<organism evidence="2">
    <name type="scientific">Sulfurovum sp. enrichment culture clone C5</name>
    <dbReference type="NCBI Taxonomy" id="497650"/>
    <lineage>
        <taxon>Bacteria</taxon>
        <taxon>Pseudomonadati</taxon>
        <taxon>Campylobacterota</taxon>
        <taxon>Epsilonproteobacteria</taxon>
        <taxon>Campylobacterales</taxon>
        <taxon>Sulfurovaceae</taxon>
        <taxon>Sulfurovum</taxon>
        <taxon>environmental samples</taxon>
    </lineage>
</organism>
<dbReference type="InterPro" id="IPR005134">
    <property type="entry name" value="UPF0114"/>
</dbReference>
<keyword evidence="1" id="KW-0472">Membrane</keyword>
<dbReference type="PANTHER" id="PTHR31721:SF4">
    <property type="entry name" value="OS06G0710300 PROTEIN"/>
    <property type="match status" value="1"/>
</dbReference>
<dbReference type="PIRSF" id="PIRSF026509">
    <property type="entry name" value="UCP026509"/>
    <property type="match status" value="1"/>
</dbReference>
<protein>
    <submittedName>
        <fullName evidence="2">Uncharacterized protein</fullName>
    </submittedName>
</protein>
<dbReference type="PANTHER" id="PTHR31721">
    <property type="entry name" value="OS06G0710300 PROTEIN"/>
    <property type="match status" value="1"/>
</dbReference>
<dbReference type="EMBL" id="FAXN01000092">
    <property type="protein sequence ID" value="CUV66513.1"/>
    <property type="molecule type" value="Genomic_DNA"/>
</dbReference>
<proteinExistence type="predicted"/>
<dbReference type="AlphaFoldDB" id="A0A0S4XRP2"/>
<keyword evidence="1" id="KW-1133">Transmembrane helix</keyword>
<dbReference type="Pfam" id="PF03350">
    <property type="entry name" value="UPF0114"/>
    <property type="match status" value="1"/>
</dbReference>